<dbReference type="InterPro" id="IPR029066">
    <property type="entry name" value="PLP-binding_barrel"/>
</dbReference>
<dbReference type="InterPro" id="IPR001608">
    <property type="entry name" value="Ala_racemase_N"/>
</dbReference>
<dbReference type="InterPro" id="IPR009006">
    <property type="entry name" value="Ala_racemase/Decarboxylase_C"/>
</dbReference>
<evidence type="ECO:0000256" key="1">
    <source>
        <dbReference type="ARBA" id="ARBA00001933"/>
    </source>
</evidence>
<dbReference type="SUPFAM" id="SSF51419">
    <property type="entry name" value="PLP-binding barrel"/>
    <property type="match status" value="1"/>
</dbReference>
<reference evidence="6 7" key="1">
    <citation type="submission" date="2020-02" db="EMBL/GenBank/DDBJ databases">
        <title>Sequencing the genomes of 1000 actinobacteria strains.</title>
        <authorList>
            <person name="Klenk H.-P."/>
        </authorList>
    </citation>
    <scope>NUCLEOTIDE SEQUENCE [LARGE SCALE GENOMIC DNA]</scope>
    <source>
        <strain evidence="6 7">DSM 19609</strain>
    </source>
</reference>
<dbReference type="PANTHER" id="PTHR30511:SF0">
    <property type="entry name" value="ALANINE RACEMASE, CATABOLIC-RELATED"/>
    <property type="match status" value="1"/>
</dbReference>
<dbReference type="Gene3D" id="2.40.37.10">
    <property type="entry name" value="Lyase, Ornithine Decarboxylase, Chain A, domain 1"/>
    <property type="match status" value="1"/>
</dbReference>
<evidence type="ECO:0000256" key="2">
    <source>
        <dbReference type="ARBA" id="ARBA00022898"/>
    </source>
</evidence>
<keyword evidence="7" id="KW-1185">Reference proteome</keyword>
<evidence type="ECO:0000259" key="5">
    <source>
        <dbReference type="SMART" id="SM01005"/>
    </source>
</evidence>
<sequence length="383" mass="40795">MLYATHAEVNLAAIAHNVRQARSLAPGKKVLVALKAQAYGHGAVPVARHLVAEGLVDWFGVATTPEGIELRDAGIDTPILRLSHCFPEELDAAIAADITVPVVDATTIDELARAADRAGRSAYPVHLAIDTGMRRIGCEPRDAVAMAGLVAERGLDLQGLFTHLPISDTPRGDEFTRAQLARFLAAVRDVQQARADAGLAPVPLVHASNSGAVLGHPVPECTMVRPGIMVYGYYPDPEGTPRPVELQQALTWKSRVSFVKRVLAGETVGYGRTWTAPEDSWVATVPVGYGDGFSRLNSNRGRMLVGGAGYPVAGRVCMDQTMLDLGPATPGSQPPVKVGDEVVVLGRQGDQAIGADELAGLMGTISYEVTCLINQRVERVYRD</sequence>
<dbReference type="SUPFAM" id="SSF50621">
    <property type="entry name" value="Alanine racemase C-terminal domain-like"/>
    <property type="match status" value="1"/>
</dbReference>
<dbReference type="EC" id="5.1.1.1" evidence="4"/>
<dbReference type="Pfam" id="PF00842">
    <property type="entry name" value="Ala_racemase_C"/>
    <property type="match status" value="1"/>
</dbReference>
<comment type="similarity">
    <text evidence="4">Belongs to the alanine racemase family.</text>
</comment>
<dbReference type="NCBIfam" id="TIGR00492">
    <property type="entry name" value="alr"/>
    <property type="match status" value="1"/>
</dbReference>
<dbReference type="Gene3D" id="3.20.20.10">
    <property type="entry name" value="Alanine racemase"/>
    <property type="match status" value="1"/>
</dbReference>
<dbReference type="CDD" id="cd00430">
    <property type="entry name" value="PLPDE_III_AR"/>
    <property type="match status" value="1"/>
</dbReference>
<feature type="domain" description="Alanine racemase C-terminal" evidence="5">
    <location>
        <begin position="249"/>
        <end position="382"/>
    </location>
</feature>
<evidence type="ECO:0000256" key="4">
    <source>
        <dbReference type="HAMAP-Rule" id="MF_01201"/>
    </source>
</evidence>
<organism evidence="6 7">
    <name type="scientific">Brooklawnia cerclae</name>
    <dbReference type="NCBI Taxonomy" id="349934"/>
    <lineage>
        <taxon>Bacteria</taxon>
        <taxon>Bacillati</taxon>
        <taxon>Actinomycetota</taxon>
        <taxon>Actinomycetes</taxon>
        <taxon>Propionibacteriales</taxon>
        <taxon>Propionibacteriaceae</taxon>
        <taxon>Brooklawnia</taxon>
    </lineage>
</organism>
<name>A0ABX0SJH4_9ACTN</name>
<keyword evidence="3 4" id="KW-0413">Isomerase</keyword>
<protein>
    <recommendedName>
        <fullName evidence="4">Alanine racemase</fullName>
        <ecNumber evidence="4">5.1.1.1</ecNumber>
    </recommendedName>
</protein>
<accession>A0ABX0SJH4</accession>
<dbReference type="InterPro" id="IPR011079">
    <property type="entry name" value="Ala_racemase_C"/>
</dbReference>
<dbReference type="SMART" id="SM01005">
    <property type="entry name" value="Ala_racemase_C"/>
    <property type="match status" value="1"/>
</dbReference>
<evidence type="ECO:0000313" key="7">
    <source>
        <dbReference type="Proteomes" id="UP000749311"/>
    </source>
</evidence>
<feature type="modified residue" description="N6-(pyridoxal phosphate)lysine" evidence="4">
    <location>
        <position position="35"/>
    </location>
</feature>
<dbReference type="RefSeq" id="WP_167171286.1">
    <property type="nucleotide sequence ID" value="NZ_BAAAOO010000006.1"/>
</dbReference>
<dbReference type="HAMAP" id="MF_01201">
    <property type="entry name" value="Ala_racemase"/>
    <property type="match status" value="1"/>
</dbReference>
<dbReference type="GO" id="GO:0008784">
    <property type="term" value="F:alanine racemase activity"/>
    <property type="evidence" value="ECO:0007669"/>
    <property type="project" value="UniProtKB-EC"/>
</dbReference>
<comment type="function">
    <text evidence="4">Catalyzes the interconversion of L-alanine and D-alanine. May also act on other amino acids.</text>
</comment>
<gene>
    <name evidence="6" type="ORF">FB473_003274</name>
</gene>
<dbReference type="InterPro" id="IPR000821">
    <property type="entry name" value="Ala_racemase"/>
</dbReference>
<evidence type="ECO:0000256" key="3">
    <source>
        <dbReference type="ARBA" id="ARBA00023235"/>
    </source>
</evidence>
<dbReference type="Proteomes" id="UP000749311">
    <property type="component" value="Unassembled WGS sequence"/>
</dbReference>
<evidence type="ECO:0000313" key="6">
    <source>
        <dbReference type="EMBL" id="NIH58577.1"/>
    </source>
</evidence>
<dbReference type="EMBL" id="JAAMOZ010000004">
    <property type="protein sequence ID" value="NIH58577.1"/>
    <property type="molecule type" value="Genomic_DNA"/>
</dbReference>
<comment type="catalytic activity">
    <reaction evidence="4">
        <text>L-alanine = D-alanine</text>
        <dbReference type="Rhea" id="RHEA:20249"/>
        <dbReference type="ChEBI" id="CHEBI:57416"/>
        <dbReference type="ChEBI" id="CHEBI:57972"/>
        <dbReference type="EC" id="5.1.1.1"/>
    </reaction>
</comment>
<dbReference type="PANTHER" id="PTHR30511">
    <property type="entry name" value="ALANINE RACEMASE"/>
    <property type="match status" value="1"/>
</dbReference>
<dbReference type="Pfam" id="PF01168">
    <property type="entry name" value="Ala_racemase_N"/>
    <property type="match status" value="1"/>
</dbReference>
<keyword evidence="2 4" id="KW-0663">Pyridoxal phosphate</keyword>
<feature type="binding site" evidence="4">
    <location>
        <position position="135"/>
    </location>
    <ligand>
        <name>substrate</name>
    </ligand>
</feature>
<dbReference type="PRINTS" id="PR00992">
    <property type="entry name" value="ALARACEMASE"/>
</dbReference>
<proteinExistence type="inferred from homology"/>
<feature type="active site" description="Proton acceptor; specific for L-alanine" evidence="4">
    <location>
        <position position="270"/>
    </location>
</feature>
<feature type="active site" description="Proton acceptor; specific for D-alanine" evidence="4">
    <location>
        <position position="35"/>
    </location>
</feature>
<comment type="cofactor">
    <cofactor evidence="1 4">
        <name>pyridoxal 5'-phosphate</name>
        <dbReference type="ChEBI" id="CHEBI:597326"/>
    </cofactor>
</comment>
<comment type="pathway">
    <text evidence="4">Amino-acid biosynthesis; D-alanine biosynthesis; D-alanine from L-alanine: step 1/1.</text>
</comment>
<comment type="caution">
    <text evidence="6">The sequence shown here is derived from an EMBL/GenBank/DDBJ whole genome shotgun (WGS) entry which is preliminary data.</text>
</comment>
<feature type="binding site" evidence="4">
    <location>
        <position position="318"/>
    </location>
    <ligand>
        <name>substrate</name>
    </ligand>
</feature>